<dbReference type="GO" id="GO:0005886">
    <property type="term" value="C:plasma membrane"/>
    <property type="evidence" value="ECO:0000318"/>
    <property type="project" value="GO_Central"/>
</dbReference>
<reference evidence="8 9" key="1">
    <citation type="journal article" date="2014" name="Nat. Commun.">
        <title>Klebsormidium flaccidum genome reveals primary factors for plant terrestrial adaptation.</title>
        <authorList>
            <person name="Hori K."/>
            <person name="Maruyama F."/>
            <person name="Fujisawa T."/>
            <person name="Togashi T."/>
            <person name="Yamamoto N."/>
            <person name="Seo M."/>
            <person name="Sato S."/>
            <person name="Yamada T."/>
            <person name="Mori H."/>
            <person name="Tajima N."/>
            <person name="Moriyama T."/>
            <person name="Ikeuchi M."/>
            <person name="Watanabe M."/>
            <person name="Wada H."/>
            <person name="Kobayashi K."/>
            <person name="Saito M."/>
            <person name="Masuda T."/>
            <person name="Sasaki-Sekimoto Y."/>
            <person name="Mashiguchi K."/>
            <person name="Awai K."/>
            <person name="Shimojima M."/>
            <person name="Masuda S."/>
            <person name="Iwai M."/>
            <person name="Nobusawa T."/>
            <person name="Narise T."/>
            <person name="Kondo S."/>
            <person name="Saito H."/>
            <person name="Sato R."/>
            <person name="Murakawa M."/>
            <person name="Ihara Y."/>
            <person name="Oshima-Yamada Y."/>
            <person name="Ohtaka K."/>
            <person name="Satoh M."/>
            <person name="Sonobe K."/>
            <person name="Ishii M."/>
            <person name="Ohtani R."/>
            <person name="Kanamori-Sato M."/>
            <person name="Honoki R."/>
            <person name="Miyazaki D."/>
            <person name="Mochizuki H."/>
            <person name="Umetsu J."/>
            <person name="Higashi K."/>
            <person name="Shibata D."/>
            <person name="Kamiya Y."/>
            <person name="Sato N."/>
            <person name="Nakamura Y."/>
            <person name="Tabata S."/>
            <person name="Ida S."/>
            <person name="Kurokawa K."/>
            <person name="Ohta H."/>
        </authorList>
    </citation>
    <scope>NUCLEOTIDE SEQUENCE [LARGE SCALE GENOMIC DNA]</scope>
    <source>
        <strain evidence="8 9">NIES-2285</strain>
    </source>
</reference>
<feature type="transmembrane region" description="Helical" evidence="6">
    <location>
        <begin position="58"/>
        <end position="77"/>
    </location>
</feature>
<gene>
    <name evidence="8" type="ORF">KFL_003840040</name>
</gene>
<dbReference type="PANTHER" id="PTHR11972">
    <property type="entry name" value="NADPH OXIDASE"/>
    <property type="match status" value="1"/>
</dbReference>
<evidence type="ECO:0000313" key="8">
    <source>
        <dbReference type="EMBL" id="GAQ87872.1"/>
    </source>
</evidence>
<evidence type="ECO:0000256" key="1">
    <source>
        <dbReference type="ARBA" id="ARBA00004141"/>
    </source>
</evidence>
<evidence type="ECO:0000256" key="6">
    <source>
        <dbReference type="SAM" id="Phobius"/>
    </source>
</evidence>
<dbReference type="InterPro" id="IPR039261">
    <property type="entry name" value="FNR_nucleotide-bd"/>
</dbReference>
<dbReference type="Pfam" id="PF08022">
    <property type="entry name" value="FAD_binding_8"/>
    <property type="match status" value="1"/>
</dbReference>
<dbReference type="STRING" id="105231.A0A1Y1ID53"/>
<feature type="transmembrane region" description="Helical" evidence="6">
    <location>
        <begin position="108"/>
        <end position="128"/>
    </location>
</feature>
<dbReference type="Pfam" id="PF01794">
    <property type="entry name" value="Ferric_reduct"/>
    <property type="match status" value="1"/>
</dbReference>
<feature type="transmembrane region" description="Helical" evidence="6">
    <location>
        <begin position="604"/>
        <end position="626"/>
    </location>
</feature>
<feature type="transmembrane region" description="Helical" evidence="6">
    <location>
        <begin position="296"/>
        <end position="316"/>
    </location>
</feature>
<dbReference type="PROSITE" id="PS51384">
    <property type="entry name" value="FAD_FR"/>
    <property type="match status" value="1"/>
</dbReference>
<keyword evidence="5 6" id="KW-0472">Membrane</keyword>
<dbReference type="CDD" id="cd06186">
    <property type="entry name" value="NOX_Duox_like_FAD_NADP"/>
    <property type="match status" value="1"/>
</dbReference>
<feature type="transmembrane region" description="Helical" evidence="6">
    <location>
        <begin position="156"/>
        <end position="177"/>
    </location>
</feature>
<evidence type="ECO:0000313" key="9">
    <source>
        <dbReference type="Proteomes" id="UP000054558"/>
    </source>
</evidence>
<evidence type="ECO:0000256" key="3">
    <source>
        <dbReference type="ARBA" id="ARBA00022989"/>
    </source>
</evidence>
<name>A0A1Y1ID53_KLENI</name>
<keyword evidence="3 6" id="KW-1133">Transmembrane helix</keyword>
<evidence type="ECO:0000259" key="7">
    <source>
        <dbReference type="PROSITE" id="PS51384"/>
    </source>
</evidence>
<organism evidence="8 9">
    <name type="scientific">Klebsormidium nitens</name>
    <name type="common">Green alga</name>
    <name type="synonym">Ulothrix nitens</name>
    <dbReference type="NCBI Taxonomy" id="105231"/>
    <lineage>
        <taxon>Eukaryota</taxon>
        <taxon>Viridiplantae</taxon>
        <taxon>Streptophyta</taxon>
        <taxon>Klebsormidiophyceae</taxon>
        <taxon>Klebsormidiales</taxon>
        <taxon>Klebsormidiaceae</taxon>
        <taxon>Klebsormidium</taxon>
    </lineage>
</organism>
<protein>
    <submittedName>
        <fullName evidence="8">Ferric reductase</fullName>
    </submittedName>
</protein>
<feature type="transmembrane region" description="Helical" evidence="6">
    <location>
        <begin position="212"/>
        <end position="234"/>
    </location>
</feature>
<feature type="domain" description="FAD-binding FR-type" evidence="7">
    <location>
        <begin position="368"/>
        <end position="487"/>
    </location>
</feature>
<dbReference type="PANTHER" id="PTHR11972:SF69">
    <property type="entry name" value="FERRIC REDUCTION OXIDASE 6-RELATED"/>
    <property type="match status" value="1"/>
</dbReference>
<dbReference type="SUPFAM" id="SSF52343">
    <property type="entry name" value="Ferredoxin reductase-like, C-terminal NADP-linked domain"/>
    <property type="match status" value="1"/>
</dbReference>
<feature type="transmembrane region" description="Helical" evidence="6">
    <location>
        <begin position="255"/>
        <end position="276"/>
    </location>
</feature>
<dbReference type="SFLD" id="SFLDS00052">
    <property type="entry name" value="Ferric_Reductase_Domain"/>
    <property type="match status" value="1"/>
</dbReference>
<dbReference type="Gene3D" id="3.40.50.80">
    <property type="entry name" value="Nucleotide-binding domain of ferredoxin-NADP reductase (FNR) module"/>
    <property type="match status" value="2"/>
</dbReference>
<dbReference type="OMA" id="RLEWHAF"/>
<keyword evidence="2 6" id="KW-0812">Transmembrane</keyword>
<keyword evidence="9" id="KW-1185">Reference proteome</keyword>
<evidence type="ECO:0000256" key="2">
    <source>
        <dbReference type="ARBA" id="ARBA00022692"/>
    </source>
</evidence>
<proteinExistence type="predicted"/>
<sequence length="784" mass="88065">MWSIELQRYARLQSIDPPALFASDQPAAKHRGSMVTMTESQKASPGQVPGPAILALRWFLLAVMGGLFVAWNFFWWARPTVWFGTNLLNKQWRADLDSGYFDLYDANYLLYFVPPVLIAILAPIYLSLPKPPRTEQDVIREAKPPSLLYRIWKFQVFQTVTVAELFWCTYVAAFLIWQAAVMYCKKYETIHRVPLVKPKKPPAPAWQGEWDYIAQLFGWASYILVNLLFFPVARNSPLLKLINVPWERAVRYHRWLAWWMLLMTLGHFVAYMTYWQKIGTVQKNVKDWRGYDVSRPAGILVGIVGAIMGLTSLGVVRRRYFELFFSVHQLYVLFILFLFWHQGTKNGLTFMMPSLFLFAFDRLQRAIQSWGHAGVLATKTLPDGTIQVEVAKHPNHAFHPLSFLFVNIPGVSRFEWHPFSLMTGPKDSARSFVFHVKPQTLGGTQWTDRATAKVGHVSPDPDAKAVSKCPLTRMLKADGFYGSESDSFKRYPALVMISGGSGIVPLIAVLRDILHSHRIGADVGLPSVIYLYWAVRDYRQLAPIAELSPGQLCPGHGSKVTIRVHAYVTQGTKSDVSTLDYSRVDVAEHSAVQPMRAQINGWRLSLVLLITLVGTTIFIGAAFNLIVYSYEKHGAKTGMRWWHRSSVLLCSIVAGVIVFGGLSMAAVYLLDNMLGRKEASDAVDAPAKDGYESSRASRCILEETADSEDNLLQAADVTFGQRPVPADILTEVAEQHAGMRIGVLASGPTELVHNVVSQCRRKNGIFTGGQNGAFFDLHTISYTL</sequence>
<dbReference type="InterPro" id="IPR013130">
    <property type="entry name" value="Fe3_Rdtase_TM_dom"/>
</dbReference>
<dbReference type="SFLD" id="SFLDG01168">
    <property type="entry name" value="Ferric_reductase_subgroup_(FRE"/>
    <property type="match status" value="1"/>
</dbReference>
<keyword evidence="4" id="KW-0560">Oxidoreductase</keyword>
<dbReference type="OrthoDB" id="167398at2759"/>
<dbReference type="EMBL" id="DF237333">
    <property type="protein sequence ID" value="GAQ87872.1"/>
    <property type="molecule type" value="Genomic_DNA"/>
</dbReference>
<feature type="transmembrane region" description="Helical" evidence="6">
    <location>
        <begin position="646"/>
        <end position="670"/>
    </location>
</feature>
<dbReference type="Proteomes" id="UP000054558">
    <property type="component" value="Unassembled WGS sequence"/>
</dbReference>
<accession>A0A1Y1ID53</accession>
<dbReference type="InterPro" id="IPR013121">
    <property type="entry name" value="Fe_red_NAD-bd_6"/>
</dbReference>
<evidence type="ECO:0000256" key="4">
    <source>
        <dbReference type="ARBA" id="ARBA00023002"/>
    </source>
</evidence>
<dbReference type="Pfam" id="PF08030">
    <property type="entry name" value="NAD_binding_6"/>
    <property type="match status" value="1"/>
</dbReference>
<dbReference type="InterPro" id="IPR013112">
    <property type="entry name" value="FAD-bd_8"/>
</dbReference>
<dbReference type="GO" id="GO:0016491">
    <property type="term" value="F:oxidoreductase activity"/>
    <property type="evidence" value="ECO:0007669"/>
    <property type="project" value="UniProtKB-KW"/>
</dbReference>
<feature type="transmembrane region" description="Helical" evidence="6">
    <location>
        <begin position="323"/>
        <end position="341"/>
    </location>
</feature>
<dbReference type="InterPro" id="IPR017927">
    <property type="entry name" value="FAD-bd_FR_type"/>
</dbReference>
<dbReference type="InterPro" id="IPR050369">
    <property type="entry name" value="RBOH/FRE"/>
</dbReference>
<dbReference type="AlphaFoldDB" id="A0A1Y1ID53"/>
<comment type="subcellular location">
    <subcellularLocation>
        <location evidence="1">Membrane</location>
        <topology evidence="1">Multi-pass membrane protein</topology>
    </subcellularLocation>
</comment>
<evidence type="ECO:0000256" key="5">
    <source>
        <dbReference type="ARBA" id="ARBA00023136"/>
    </source>
</evidence>